<sequence length="91" mass="10690">MVIHLRITFVTEGESCFKHPDVQSAKGSIITQSQNSESAEIYLIEPRRKIRQVAFYERRELYLMTNLQHWGFLYIFTECGNILKLSGIFFT</sequence>
<dbReference type="Proteomes" id="UP000625711">
    <property type="component" value="Unassembled WGS sequence"/>
</dbReference>
<proteinExistence type="predicted"/>
<evidence type="ECO:0000313" key="2">
    <source>
        <dbReference type="Proteomes" id="UP000625711"/>
    </source>
</evidence>
<comment type="caution">
    <text evidence="1">The sequence shown here is derived from an EMBL/GenBank/DDBJ whole genome shotgun (WGS) entry which is preliminary data.</text>
</comment>
<keyword evidence="2" id="KW-1185">Reference proteome</keyword>
<gene>
    <name evidence="1" type="ORF">GWI33_007749</name>
</gene>
<evidence type="ECO:0000313" key="1">
    <source>
        <dbReference type="EMBL" id="KAF7286101.1"/>
    </source>
</evidence>
<protein>
    <submittedName>
        <fullName evidence="1">Uncharacterized protein</fullName>
    </submittedName>
</protein>
<organism evidence="1 2">
    <name type="scientific">Rhynchophorus ferrugineus</name>
    <name type="common">Red palm weevil</name>
    <name type="synonym">Curculio ferrugineus</name>
    <dbReference type="NCBI Taxonomy" id="354439"/>
    <lineage>
        <taxon>Eukaryota</taxon>
        <taxon>Metazoa</taxon>
        <taxon>Ecdysozoa</taxon>
        <taxon>Arthropoda</taxon>
        <taxon>Hexapoda</taxon>
        <taxon>Insecta</taxon>
        <taxon>Pterygota</taxon>
        <taxon>Neoptera</taxon>
        <taxon>Endopterygota</taxon>
        <taxon>Coleoptera</taxon>
        <taxon>Polyphaga</taxon>
        <taxon>Cucujiformia</taxon>
        <taxon>Curculionidae</taxon>
        <taxon>Dryophthorinae</taxon>
        <taxon>Rhynchophorus</taxon>
    </lineage>
</organism>
<dbReference type="AlphaFoldDB" id="A0A834IU55"/>
<reference evidence="1" key="1">
    <citation type="submission" date="2020-08" db="EMBL/GenBank/DDBJ databases">
        <title>Genome sequencing and assembly of the red palm weevil Rhynchophorus ferrugineus.</title>
        <authorList>
            <person name="Dias G.B."/>
            <person name="Bergman C.M."/>
            <person name="Manee M."/>
        </authorList>
    </citation>
    <scope>NUCLEOTIDE SEQUENCE</scope>
    <source>
        <strain evidence="1">AA-2017</strain>
        <tissue evidence="1">Whole larva</tissue>
    </source>
</reference>
<accession>A0A834IU55</accession>
<name>A0A834IU55_RHYFE</name>
<dbReference type="EMBL" id="JAACXV010000037">
    <property type="protein sequence ID" value="KAF7286101.1"/>
    <property type="molecule type" value="Genomic_DNA"/>
</dbReference>